<dbReference type="AlphaFoldDB" id="A0A662Z5X2"/>
<gene>
    <name evidence="1" type="ORF">SAMN05192557_1679</name>
</gene>
<dbReference type="RefSeq" id="WP_091475734.1">
    <property type="nucleotide sequence ID" value="NZ_FOIT01000005.1"/>
</dbReference>
<dbReference type="EMBL" id="FOIT01000005">
    <property type="protein sequence ID" value="SEW11456.1"/>
    <property type="molecule type" value="Genomic_DNA"/>
</dbReference>
<keyword evidence="2" id="KW-1185">Reference proteome</keyword>
<sequence length="96" mass="11106">MRKKYVVITVLVVVFILLLSLPIVDRTSDSERVIVDYTTRDIIHPNCFDQAEGITNNVDEMSLSTARDYHEMEIRDECSVERLPEGKTSLLMKIFE</sequence>
<proteinExistence type="predicted"/>
<dbReference type="Proteomes" id="UP000243605">
    <property type="component" value="Unassembled WGS sequence"/>
</dbReference>
<organism evidence="1 2">
    <name type="scientific">Aliicoccus persicus</name>
    <dbReference type="NCBI Taxonomy" id="930138"/>
    <lineage>
        <taxon>Bacteria</taxon>
        <taxon>Bacillati</taxon>
        <taxon>Bacillota</taxon>
        <taxon>Bacilli</taxon>
        <taxon>Bacillales</taxon>
        <taxon>Staphylococcaceae</taxon>
        <taxon>Aliicoccus</taxon>
    </lineage>
</organism>
<dbReference type="OrthoDB" id="2390164at2"/>
<protein>
    <submittedName>
        <fullName evidence="1">Uncharacterized protein</fullName>
    </submittedName>
</protein>
<evidence type="ECO:0000313" key="2">
    <source>
        <dbReference type="Proteomes" id="UP000243605"/>
    </source>
</evidence>
<name>A0A662Z5X2_9STAP</name>
<evidence type="ECO:0000313" key="1">
    <source>
        <dbReference type="EMBL" id="SEW11456.1"/>
    </source>
</evidence>
<reference evidence="1 2" key="1">
    <citation type="submission" date="2016-10" db="EMBL/GenBank/DDBJ databases">
        <authorList>
            <person name="Varghese N."/>
            <person name="Submissions S."/>
        </authorList>
    </citation>
    <scope>NUCLEOTIDE SEQUENCE [LARGE SCALE GENOMIC DNA]</scope>
    <source>
        <strain evidence="1 2">IBRC-M10081</strain>
    </source>
</reference>
<accession>A0A662Z5X2</accession>